<dbReference type="SUPFAM" id="SSF52210">
    <property type="entry name" value="Succinyl-CoA synthetase domains"/>
    <property type="match status" value="1"/>
</dbReference>
<proteinExistence type="predicted"/>
<dbReference type="Gene3D" id="3.40.50.261">
    <property type="entry name" value="Succinyl-CoA synthetase domains"/>
    <property type="match status" value="1"/>
</dbReference>
<dbReference type="InterPro" id="IPR016102">
    <property type="entry name" value="Succinyl-CoA_synth-like"/>
</dbReference>
<name>X1DHS7_9ZZZZ</name>
<reference evidence="1" key="1">
    <citation type="journal article" date="2014" name="Front. Microbiol.">
        <title>High frequency of phylogenetically diverse reductive dehalogenase-homologous genes in deep subseafloor sedimentary metagenomes.</title>
        <authorList>
            <person name="Kawai M."/>
            <person name="Futagami T."/>
            <person name="Toyoda A."/>
            <person name="Takaki Y."/>
            <person name="Nishi S."/>
            <person name="Hori S."/>
            <person name="Arai W."/>
            <person name="Tsubouchi T."/>
            <person name="Morono Y."/>
            <person name="Uchiyama I."/>
            <person name="Ito T."/>
            <person name="Fujiyama A."/>
            <person name="Inagaki F."/>
            <person name="Takami H."/>
        </authorList>
    </citation>
    <scope>NUCLEOTIDE SEQUENCE</scope>
    <source>
        <strain evidence="1">Expedition CK06-06</strain>
    </source>
</reference>
<sequence length="124" mass="13870">VRNPLDITPVADDKTFCQAVEAILADKNVDCAVISPLPMSPAMQTLAPSKFHKEDLSREGSTPRRLIDIFRKTDKPMVVSLDAGEIYQPMADLLEQEGIPVFRRSDDAVKFLRKYSVPRIPKST</sequence>
<gene>
    <name evidence="1" type="ORF">S01H4_64151</name>
</gene>
<evidence type="ECO:0000313" key="1">
    <source>
        <dbReference type="EMBL" id="GAH07860.1"/>
    </source>
</evidence>
<accession>X1DHS7</accession>
<dbReference type="EMBL" id="BART01038816">
    <property type="protein sequence ID" value="GAH07860.1"/>
    <property type="molecule type" value="Genomic_DNA"/>
</dbReference>
<feature type="non-terminal residue" evidence="1">
    <location>
        <position position="1"/>
    </location>
</feature>
<dbReference type="AlphaFoldDB" id="X1DHS7"/>
<protein>
    <submittedName>
        <fullName evidence="1">Uncharacterized protein</fullName>
    </submittedName>
</protein>
<organism evidence="1">
    <name type="scientific">marine sediment metagenome</name>
    <dbReference type="NCBI Taxonomy" id="412755"/>
    <lineage>
        <taxon>unclassified sequences</taxon>
        <taxon>metagenomes</taxon>
        <taxon>ecological metagenomes</taxon>
    </lineage>
</organism>
<dbReference type="PANTHER" id="PTHR42793:SF1">
    <property type="entry name" value="PEPTIDYL-LYSINE N-ACETYLTRANSFERASE PATZ"/>
    <property type="match status" value="1"/>
</dbReference>
<dbReference type="PANTHER" id="PTHR42793">
    <property type="entry name" value="COA BINDING DOMAIN CONTAINING PROTEIN"/>
    <property type="match status" value="1"/>
</dbReference>
<comment type="caution">
    <text evidence="1">The sequence shown here is derived from an EMBL/GenBank/DDBJ whole genome shotgun (WGS) entry which is preliminary data.</text>
</comment>